<organism evidence="1 2">
    <name type="scientific">Scytonema millei VB511283</name>
    <dbReference type="NCBI Taxonomy" id="1245923"/>
    <lineage>
        <taxon>Bacteria</taxon>
        <taxon>Bacillati</taxon>
        <taxon>Cyanobacteriota</taxon>
        <taxon>Cyanophyceae</taxon>
        <taxon>Nostocales</taxon>
        <taxon>Scytonemataceae</taxon>
        <taxon>Scytonema</taxon>
    </lineage>
</organism>
<dbReference type="RefSeq" id="WP_165587621.1">
    <property type="nucleotide sequence ID" value="NZ_JTJC03000001.1"/>
</dbReference>
<comment type="caution">
    <text evidence="1">The sequence shown here is derived from an EMBL/GenBank/DDBJ whole genome shotgun (WGS) entry which is preliminary data.</text>
</comment>
<evidence type="ECO:0000313" key="1">
    <source>
        <dbReference type="EMBL" id="NHC34165.1"/>
    </source>
</evidence>
<sequence>MMERLAVCSLEGAGSRRGGFGNPPVRESGVVGAGLAKERELRQEIFA</sequence>
<dbReference type="AlphaFoldDB" id="A0A9X5E2U7"/>
<reference evidence="1 2" key="1">
    <citation type="journal article" date="2015" name="Genome Announc.">
        <title>Draft Genome Sequence of the Terrestrial Cyanobacterium Scytonema millei VB511283, Isolated from Eastern India.</title>
        <authorList>
            <person name="Sen D."/>
            <person name="Chandrababunaidu M.M."/>
            <person name="Singh D."/>
            <person name="Sanghi N."/>
            <person name="Ghorai A."/>
            <person name="Mishra G.P."/>
            <person name="Madduluri M."/>
            <person name="Adhikary S.P."/>
            <person name="Tripathy S."/>
        </authorList>
    </citation>
    <scope>NUCLEOTIDE SEQUENCE [LARGE SCALE GENOMIC DNA]</scope>
    <source>
        <strain evidence="1 2">VB511283</strain>
    </source>
</reference>
<dbReference type="Proteomes" id="UP000031532">
    <property type="component" value="Unassembled WGS sequence"/>
</dbReference>
<evidence type="ECO:0000313" key="2">
    <source>
        <dbReference type="Proteomes" id="UP000031532"/>
    </source>
</evidence>
<proteinExistence type="predicted"/>
<protein>
    <submittedName>
        <fullName evidence="1">Uncharacterized protein</fullName>
    </submittedName>
</protein>
<dbReference type="EMBL" id="JTJC03000001">
    <property type="protein sequence ID" value="NHC34165.1"/>
    <property type="molecule type" value="Genomic_DNA"/>
</dbReference>
<keyword evidence="2" id="KW-1185">Reference proteome</keyword>
<accession>A0A9X5E2U7</accession>
<name>A0A9X5E2U7_9CYAN</name>
<gene>
    <name evidence="1" type="ORF">QH73_0005730</name>
</gene>